<name>A0A9J7KTA8_BRAFL</name>
<evidence type="ECO:0000313" key="1">
    <source>
        <dbReference type="Proteomes" id="UP000001554"/>
    </source>
</evidence>
<proteinExistence type="predicted"/>
<dbReference type="OMA" id="HRALCHE"/>
<evidence type="ECO:0000313" key="2">
    <source>
        <dbReference type="RefSeq" id="XP_035670179.1"/>
    </source>
</evidence>
<dbReference type="GeneID" id="118411799"/>
<accession>A0A9J7KTA8</accession>
<organism evidence="1 2">
    <name type="scientific">Branchiostoma floridae</name>
    <name type="common">Florida lancelet</name>
    <name type="synonym">Amphioxus</name>
    <dbReference type="NCBI Taxonomy" id="7739"/>
    <lineage>
        <taxon>Eukaryota</taxon>
        <taxon>Metazoa</taxon>
        <taxon>Chordata</taxon>
        <taxon>Cephalochordata</taxon>
        <taxon>Leptocardii</taxon>
        <taxon>Amphioxiformes</taxon>
        <taxon>Branchiostomatidae</taxon>
        <taxon>Branchiostoma</taxon>
    </lineage>
</organism>
<dbReference type="Proteomes" id="UP000001554">
    <property type="component" value="Chromosome 3"/>
</dbReference>
<reference evidence="2" key="2">
    <citation type="submission" date="2025-08" db="UniProtKB">
        <authorList>
            <consortium name="RefSeq"/>
        </authorList>
    </citation>
    <scope>IDENTIFICATION</scope>
    <source>
        <strain evidence="2">S238N-H82</strain>
        <tissue evidence="2">Testes</tissue>
    </source>
</reference>
<dbReference type="OrthoDB" id="3263820at2759"/>
<gene>
    <name evidence="2" type="primary">LOC118411799</name>
</gene>
<dbReference type="AlphaFoldDB" id="A0A9J7KTA8"/>
<dbReference type="PANTHER" id="PTHR46579">
    <property type="entry name" value="F5/8 TYPE C DOMAIN-CONTAINING PROTEIN-RELATED"/>
    <property type="match status" value="1"/>
</dbReference>
<sequence>MHAEPNPEGNYPNPNALTADSLSFTKKYMILCACWFAPEKPKMTTFLKPTMMALDKIYRQGIVVKVSPTETATVRGLLMMAVMDLPAKAKALVMKQFNGMYGCNECGDSGKNPDGSNNSLHRIWPYTADMTMRSHRSIIENVRETLSRSNPGNAVMGIMGASVFLRYHALDMSNSFPVDWMHAVLLGVAKTMLELWFSPQSYGEPFNISKSIPDLNKQLLALKVPDCISHRPRSITEKHHWKASEFRSWLLYYSMPLLHDVLPAEYVAHYFLLVSAIWTLASDDITTADLTTAGLRLDAFCKSFEELYGERRQTMNIHKLRHLQMYVEMYGPVWTTSLFGFESMNGHLKRMVHGTRFIVTQITFTKSMSWGLQRVAAAMENIHERKGVVKLAQRLTSVAERPNSTRLCSGLYLLGNPVDRHVHEEHLEAVRTAVGHVDNTIKYPYFHRIELNGQAIYSREYGREKTRNSRTVEFEVDGAVHFGEVVTFCNIGTTHLAVLQDLLPIATPLIDCSVVQNLTIKVALQRPLSEKVFEVRRGDTYRAVPITSLRRKCVFMSTGVRTYIGRFPNVVEKD</sequence>
<dbReference type="PANTHER" id="PTHR46579:SF1">
    <property type="entry name" value="F5_8 TYPE C DOMAIN-CONTAINING PROTEIN"/>
    <property type="match status" value="1"/>
</dbReference>
<dbReference type="KEGG" id="bfo:118411799"/>
<protein>
    <submittedName>
        <fullName evidence="2">Uncharacterized protein LOC118411799</fullName>
    </submittedName>
</protein>
<reference evidence="1" key="1">
    <citation type="journal article" date="2020" name="Nat. Ecol. Evol.">
        <title>Deeply conserved synteny resolves early events in vertebrate evolution.</title>
        <authorList>
            <person name="Simakov O."/>
            <person name="Marletaz F."/>
            <person name="Yue J.X."/>
            <person name="O'Connell B."/>
            <person name="Jenkins J."/>
            <person name="Brandt A."/>
            <person name="Calef R."/>
            <person name="Tung C.H."/>
            <person name="Huang T.K."/>
            <person name="Schmutz J."/>
            <person name="Satoh N."/>
            <person name="Yu J.K."/>
            <person name="Putnam N.H."/>
            <person name="Green R.E."/>
            <person name="Rokhsar D.S."/>
        </authorList>
    </citation>
    <scope>NUCLEOTIDE SEQUENCE [LARGE SCALE GENOMIC DNA]</scope>
    <source>
        <strain evidence="1">S238N-H82</strain>
    </source>
</reference>
<dbReference type="RefSeq" id="XP_035670179.1">
    <property type="nucleotide sequence ID" value="XM_035814286.1"/>
</dbReference>
<keyword evidence="1" id="KW-1185">Reference proteome</keyword>